<gene>
    <name evidence="2" type="ORF">I573_00211</name>
</gene>
<dbReference type="InterPro" id="IPR007737">
    <property type="entry name" value="Mga_HTH"/>
</dbReference>
<dbReference type="EMBL" id="ASWO01000001">
    <property type="protein sequence ID" value="EOT87155.1"/>
    <property type="molecule type" value="Genomic_DNA"/>
</dbReference>
<organism evidence="2 3">
    <name type="scientific">Enterococcus sulfureus ATCC 49903</name>
    <dbReference type="NCBI Taxonomy" id="1140003"/>
    <lineage>
        <taxon>Bacteria</taxon>
        <taxon>Bacillati</taxon>
        <taxon>Bacillota</taxon>
        <taxon>Bacilli</taxon>
        <taxon>Lactobacillales</taxon>
        <taxon>Enterococcaceae</taxon>
        <taxon>Enterococcus</taxon>
    </lineage>
</organism>
<dbReference type="Proteomes" id="UP000015961">
    <property type="component" value="Unassembled WGS sequence"/>
</dbReference>
<protein>
    <recommendedName>
        <fullName evidence="1">Mga helix-turn-helix domain-containing protein</fullName>
    </recommendedName>
</protein>
<proteinExistence type="predicted"/>
<dbReference type="OrthoDB" id="10003857at2"/>
<dbReference type="RefSeq" id="WP_016184704.1">
    <property type="nucleotide sequence ID" value="NZ_ASWO01000001.1"/>
</dbReference>
<reference evidence="2 3" key="1">
    <citation type="submission" date="2013-03" db="EMBL/GenBank/DDBJ databases">
        <title>The Genome Sequence of Enterococcus sulfureus ATCC_49903 (PacBio/Illumina hybrid assembly).</title>
        <authorList>
            <consortium name="The Broad Institute Genomics Platform"/>
            <consortium name="The Broad Institute Genome Sequencing Center for Infectious Disease"/>
            <person name="Earl A."/>
            <person name="Russ C."/>
            <person name="Gilmore M."/>
            <person name="Surin D."/>
            <person name="Walker B."/>
            <person name="Young S."/>
            <person name="Zeng Q."/>
            <person name="Gargeya S."/>
            <person name="Fitzgerald M."/>
            <person name="Haas B."/>
            <person name="Abouelleil A."/>
            <person name="Allen A.W."/>
            <person name="Alvarado L."/>
            <person name="Arachchi H.M."/>
            <person name="Berlin A.M."/>
            <person name="Chapman S.B."/>
            <person name="Gainer-Dewar J."/>
            <person name="Goldberg J."/>
            <person name="Griggs A."/>
            <person name="Gujja S."/>
            <person name="Hansen M."/>
            <person name="Howarth C."/>
            <person name="Imamovic A."/>
            <person name="Ireland A."/>
            <person name="Larimer J."/>
            <person name="McCowan C."/>
            <person name="Murphy C."/>
            <person name="Pearson M."/>
            <person name="Poon T.W."/>
            <person name="Priest M."/>
            <person name="Roberts A."/>
            <person name="Saif S."/>
            <person name="Shea T."/>
            <person name="Sisk P."/>
            <person name="Sykes S."/>
            <person name="Wortman J."/>
            <person name="Nusbaum C."/>
            <person name="Birren B."/>
        </authorList>
    </citation>
    <scope>NUCLEOTIDE SEQUENCE [LARGE SCALE GENOMIC DNA]</scope>
    <source>
        <strain evidence="2 3">ATCC 49903</strain>
    </source>
</reference>
<keyword evidence="3" id="KW-1185">Reference proteome</keyword>
<evidence type="ECO:0000313" key="3">
    <source>
        <dbReference type="Proteomes" id="UP000015961"/>
    </source>
</evidence>
<dbReference type="STRING" id="1140003.OMY_00213"/>
<evidence type="ECO:0000313" key="2">
    <source>
        <dbReference type="EMBL" id="EOT87155.1"/>
    </source>
</evidence>
<dbReference type="AlphaFoldDB" id="S0L204"/>
<dbReference type="Pfam" id="PF05043">
    <property type="entry name" value="Mga"/>
    <property type="match status" value="1"/>
</dbReference>
<comment type="caution">
    <text evidence="2">The sequence shown here is derived from an EMBL/GenBank/DDBJ whole genome shotgun (WGS) entry which is preliminary data.</text>
</comment>
<name>S0L204_9ENTE</name>
<evidence type="ECO:0000259" key="1">
    <source>
        <dbReference type="Pfam" id="PF05043"/>
    </source>
</evidence>
<accession>S0L204</accession>
<sequence length="444" mass="53143">MLQFVEASISKKIQIAEYLYVQRGEIDPVYMQKDLELSNSTFKRYVQEIEELYQAEYVNGIHYNVYALNKIIRFLVQQSAKLALLRHLVFYPGESSEFYRKKTLMAPATFARVLGQIKGDLRHFNMEILQDNGYWIKGKNEQEEIMLFAYLASSFGLDTNELKELVSEFGGQAQLAELETFDFTFYKFSNYQFEEKFFEHLYLFSLLRQFQFNQKIGVEEIVSVDVVTNLLRNAYEENELEAHQRFSHVVHTMCHDTVSYEKRELLIQLFIKTNFHLKLFPYKMRIFDLRQDFFVRKMYHTHPHRRAMIEPFMKQMSQLLNVDLFQREISIIYFLVSENILTFEQQYGFHLYVHSTLGEKHADFLVKELGPLRQFFSEPFVIKKLKDLELLDTHQDIILLTNEVFETYPTDKQYIISDYLTLTEFLQFSVWLRERTTHKLSYPA</sequence>
<dbReference type="PATRIC" id="fig|1140003.3.peg.209"/>
<feature type="domain" description="Mga helix-turn-helix" evidence="1">
    <location>
        <begin position="68"/>
        <end position="150"/>
    </location>
</feature>